<dbReference type="AlphaFoldDB" id="A0A194X050"/>
<dbReference type="Pfam" id="PF12224">
    <property type="entry name" value="Amidoligase_2"/>
    <property type="match status" value="1"/>
</dbReference>
<protein>
    <submittedName>
        <fullName evidence="1">Uncharacterized protein</fullName>
    </submittedName>
</protein>
<accession>A0A194X050</accession>
<dbReference type="PANTHER" id="PTHR36847">
    <property type="entry name" value="AMIDOLIGASE ENZYME"/>
    <property type="match status" value="1"/>
</dbReference>
<dbReference type="KEGG" id="psco:LY89DRAFT_753820"/>
<dbReference type="PANTHER" id="PTHR36847:SF1">
    <property type="entry name" value="AMIDOLIGASE ENZYME"/>
    <property type="match status" value="1"/>
</dbReference>
<evidence type="ECO:0000313" key="2">
    <source>
        <dbReference type="Proteomes" id="UP000070700"/>
    </source>
</evidence>
<evidence type="ECO:0000313" key="1">
    <source>
        <dbReference type="EMBL" id="KUJ13247.1"/>
    </source>
</evidence>
<dbReference type="OrthoDB" id="412402at2759"/>
<keyword evidence="2" id="KW-1185">Reference proteome</keyword>
<organism evidence="1 2">
    <name type="scientific">Mollisia scopiformis</name>
    <name type="common">Conifer needle endophyte fungus</name>
    <name type="synonym">Phialocephala scopiformis</name>
    <dbReference type="NCBI Taxonomy" id="149040"/>
    <lineage>
        <taxon>Eukaryota</taxon>
        <taxon>Fungi</taxon>
        <taxon>Dikarya</taxon>
        <taxon>Ascomycota</taxon>
        <taxon>Pezizomycotina</taxon>
        <taxon>Leotiomycetes</taxon>
        <taxon>Helotiales</taxon>
        <taxon>Mollisiaceae</taxon>
        <taxon>Mollisia</taxon>
    </lineage>
</organism>
<dbReference type="Proteomes" id="UP000070700">
    <property type="component" value="Unassembled WGS sequence"/>
</dbReference>
<reference evidence="1 2" key="1">
    <citation type="submission" date="2015-10" db="EMBL/GenBank/DDBJ databases">
        <title>Full genome of DAOMC 229536 Phialocephala scopiformis, a fungal endophyte of spruce producing the potent anti-insectan compound rugulosin.</title>
        <authorList>
            <consortium name="DOE Joint Genome Institute"/>
            <person name="Walker A.K."/>
            <person name="Frasz S.L."/>
            <person name="Seifert K.A."/>
            <person name="Miller J.D."/>
            <person name="Mondo S.J."/>
            <person name="Labutti K."/>
            <person name="Lipzen A."/>
            <person name="Dockter R."/>
            <person name="Kennedy M."/>
            <person name="Grigoriev I.V."/>
            <person name="Spatafora J.W."/>
        </authorList>
    </citation>
    <scope>NUCLEOTIDE SEQUENCE [LARGE SCALE GENOMIC DNA]</scope>
    <source>
        <strain evidence="1 2">CBS 120377</strain>
    </source>
</reference>
<dbReference type="GeneID" id="28831021"/>
<gene>
    <name evidence="1" type="ORF">LY89DRAFT_753820</name>
</gene>
<name>A0A194X050_MOLSC</name>
<dbReference type="InParanoid" id="A0A194X050"/>
<dbReference type="InterPro" id="IPR022025">
    <property type="entry name" value="Amidoligase_2"/>
</dbReference>
<sequence>MGFPAAPLTFGVEFEFLIAAILDENEPLPNLAPRSKTLRFQIDQEDIDAVEPLEENQSETSSEAADGFQAHAKEIATRAVRRHVVELLQNSGFPTALSTAFAVTDIKRWAVTYDTSVTIPEPEREGYEWVDIEVVTPAFSFTNENLDAVRNVCELLRRTYKVKVNTTTGLHVHVGDGSRSFTFETVRNLVGFLWAFEPQLNSLHPLHRVDNLYGILMRSHSVFAERWYATHGERPSPYQGLLELMSCPNMNDLTADASQMFIPKNGAYNFSGVRAIANGIQIGTTKDAKPTIEFRQHEGTLSGTRAVMWTRTVVGILEYIMRTPQEELMDLMVTSCKHELWEKTGDQRRGEFLADGQKEFNMGPIPAESSFTIIDLLRRIGLDDCADYYDGKVLKHDMMPDLAPRSMVTVEDGTSEGNRMEVSYLPTLLATWAYTRLPDYTEEYIAAAAKRKEWEDAVRSDDLNMRLDPNHVPMDRDSAYWPAHTMTIIRPEDESSGEE</sequence>
<dbReference type="EMBL" id="KQ947422">
    <property type="protein sequence ID" value="KUJ13247.1"/>
    <property type="molecule type" value="Genomic_DNA"/>
</dbReference>
<dbReference type="RefSeq" id="XP_018067602.1">
    <property type="nucleotide sequence ID" value="XM_018221295.1"/>
</dbReference>
<proteinExistence type="predicted"/>